<feature type="domain" description="HTH merR-type" evidence="5">
    <location>
        <begin position="1"/>
        <end position="71"/>
    </location>
</feature>
<feature type="transmembrane region" description="Helical" evidence="4">
    <location>
        <begin position="190"/>
        <end position="207"/>
    </location>
</feature>
<keyword evidence="4" id="KW-0812">Transmembrane</keyword>
<feature type="transmembrane region" description="Helical" evidence="4">
    <location>
        <begin position="237"/>
        <end position="259"/>
    </location>
</feature>
<dbReference type="PROSITE" id="PS50937">
    <property type="entry name" value="HTH_MERR_2"/>
    <property type="match status" value="1"/>
</dbReference>
<dbReference type="OrthoDB" id="9806513at2"/>
<dbReference type="PANTHER" id="PTHR30204">
    <property type="entry name" value="REDOX-CYCLING DRUG-SENSING TRANSCRIPTIONAL ACTIVATOR SOXR"/>
    <property type="match status" value="1"/>
</dbReference>
<proteinExistence type="predicted"/>
<dbReference type="GO" id="GO:0003700">
    <property type="term" value="F:DNA-binding transcription factor activity"/>
    <property type="evidence" value="ECO:0007669"/>
    <property type="project" value="InterPro"/>
</dbReference>
<dbReference type="EMBL" id="QXQB01000002">
    <property type="protein sequence ID" value="RJX39421.1"/>
    <property type="molecule type" value="Genomic_DNA"/>
</dbReference>
<evidence type="ECO:0000313" key="7">
    <source>
        <dbReference type="Proteomes" id="UP000267798"/>
    </source>
</evidence>
<dbReference type="Gene3D" id="1.10.1660.10">
    <property type="match status" value="1"/>
</dbReference>
<dbReference type="RefSeq" id="WP_120108880.1">
    <property type="nucleotide sequence ID" value="NZ_QXQB01000002.1"/>
</dbReference>
<protein>
    <submittedName>
        <fullName evidence="6">MerR family transcriptional regulator</fullName>
    </submittedName>
</protein>
<dbReference type="CDD" id="cd00592">
    <property type="entry name" value="HTH_MerR-like"/>
    <property type="match status" value="1"/>
</dbReference>
<dbReference type="Proteomes" id="UP000267798">
    <property type="component" value="Unassembled WGS sequence"/>
</dbReference>
<evidence type="ECO:0000259" key="5">
    <source>
        <dbReference type="PROSITE" id="PS50937"/>
    </source>
</evidence>
<dbReference type="SMART" id="SM00422">
    <property type="entry name" value="HTH_MERR"/>
    <property type="match status" value="1"/>
</dbReference>
<accession>A0A3A6PS08</accession>
<keyword evidence="4" id="KW-1133">Transmembrane helix</keyword>
<dbReference type="PANTHER" id="PTHR30204:SF94">
    <property type="entry name" value="HEAVY METAL-DEPENDENT TRANSCRIPTIONAL REGULATOR HI_0293-RELATED"/>
    <property type="match status" value="1"/>
</dbReference>
<gene>
    <name evidence="6" type="ORF">D3P09_08250</name>
</gene>
<keyword evidence="4" id="KW-0472">Membrane</keyword>
<feature type="transmembrane region" description="Helical" evidence="4">
    <location>
        <begin position="167"/>
        <end position="184"/>
    </location>
</feature>
<evidence type="ECO:0000256" key="4">
    <source>
        <dbReference type="SAM" id="Phobius"/>
    </source>
</evidence>
<dbReference type="SUPFAM" id="SSF46955">
    <property type="entry name" value="Putative DNA-binding domain"/>
    <property type="match status" value="1"/>
</dbReference>
<evidence type="ECO:0000313" key="6">
    <source>
        <dbReference type="EMBL" id="RJX39421.1"/>
    </source>
</evidence>
<dbReference type="InterPro" id="IPR047057">
    <property type="entry name" value="MerR_fam"/>
</dbReference>
<sequence length="274" mass="30747">MKMKEVCKHTGLTERTIRYYVEEGLVSPEVSVRNGREYREYSAKDVEELNTIAGLRKLFFTIDEIKDMQLQPERIGEILSAYKLKLANDAKAKAAIVEALNGIAPGELRDVASIASKLKDMSEKLPLPQRDINPNFGKFETGTKAEREQEYSRFVERQAKQFKRGKVIVYTIAILNIAMALFSFILSFNILTLIVQVVLAVCLIVGVTWVRYLFAVGAAMAVFLSVQLLVMSVSEGLIGFIIYTLCLIVYSGISSFLLFKSEAVSEFLYAQKNG</sequence>
<dbReference type="GO" id="GO:0003677">
    <property type="term" value="F:DNA binding"/>
    <property type="evidence" value="ECO:0007669"/>
    <property type="project" value="UniProtKB-KW"/>
</dbReference>
<evidence type="ECO:0000256" key="2">
    <source>
        <dbReference type="ARBA" id="ARBA00023125"/>
    </source>
</evidence>
<name>A0A3A6PS08_9BACL</name>
<dbReference type="InterPro" id="IPR009061">
    <property type="entry name" value="DNA-bd_dom_put_sf"/>
</dbReference>
<comment type="caution">
    <text evidence="6">The sequence shown here is derived from an EMBL/GenBank/DDBJ whole genome shotgun (WGS) entry which is preliminary data.</text>
</comment>
<evidence type="ECO:0000256" key="3">
    <source>
        <dbReference type="ARBA" id="ARBA00023163"/>
    </source>
</evidence>
<dbReference type="InterPro" id="IPR000551">
    <property type="entry name" value="MerR-type_HTH_dom"/>
</dbReference>
<keyword evidence="7" id="KW-1185">Reference proteome</keyword>
<dbReference type="Pfam" id="PF13411">
    <property type="entry name" value="MerR_1"/>
    <property type="match status" value="1"/>
</dbReference>
<feature type="transmembrane region" description="Helical" evidence="4">
    <location>
        <begin position="212"/>
        <end position="231"/>
    </location>
</feature>
<dbReference type="AlphaFoldDB" id="A0A3A6PS08"/>
<evidence type="ECO:0000256" key="1">
    <source>
        <dbReference type="ARBA" id="ARBA00023015"/>
    </source>
</evidence>
<keyword evidence="3" id="KW-0804">Transcription</keyword>
<organism evidence="6 7">
    <name type="scientific">Paenibacillus pinisoli</name>
    <dbReference type="NCBI Taxonomy" id="1276110"/>
    <lineage>
        <taxon>Bacteria</taxon>
        <taxon>Bacillati</taxon>
        <taxon>Bacillota</taxon>
        <taxon>Bacilli</taxon>
        <taxon>Bacillales</taxon>
        <taxon>Paenibacillaceae</taxon>
        <taxon>Paenibacillus</taxon>
    </lineage>
</organism>
<keyword evidence="1" id="KW-0805">Transcription regulation</keyword>
<keyword evidence="2" id="KW-0238">DNA-binding</keyword>
<reference evidence="6 7" key="1">
    <citation type="submission" date="2018-09" db="EMBL/GenBank/DDBJ databases">
        <title>Paenibacillus aracenensis nov. sp. isolated from a cave in southern Spain.</title>
        <authorList>
            <person name="Jurado V."/>
            <person name="Gutierrez-Patricio S."/>
            <person name="Gonzalez-Pimentel J.L."/>
            <person name="Miller A.Z."/>
            <person name="Laiz L."/>
            <person name="Saiz-Jimenez C."/>
        </authorList>
    </citation>
    <scope>NUCLEOTIDE SEQUENCE [LARGE SCALE GENOMIC DNA]</scope>
    <source>
        <strain evidence="6 7">JCM 19203</strain>
    </source>
</reference>